<dbReference type="RefSeq" id="XP_017992727.1">
    <property type="nucleotide sequence ID" value="XM_018135606.1"/>
</dbReference>
<dbReference type="VEuPathDB" id="FungiDB:Malapachy_1096"/>
<dbReference type="OrthoDB" id="204928at2759"/>
<dbReference type="GO" id="GO:0019805">
    <property type="term" value="P:quinolinate biosynthetic process"/>
    <property type="evidence" value="ECO:0007669"/>
    <property type="project" value="UniProtKB-UniRule"/>
</dbReference>
<comment type="subcellular location">
    <subcellularLocation>
        <location evidence="8">Cytoplasm</location>
    </subcellularLocation>
</comment>
<dbReference type="CDD" id="cd06123">
    <property type="entry name" value="cupin_HAO"/>
    <property type="match status" value="1"/>
</dbReference>
<keyword evidence="8" id="KW-0963">Cytoplasm</keyword>
<dbReference type="SUPFAM" id="SSF51182">
    <property type="entry name" value="RmlC-like cupins"/>
    <property type="match status" value="1"/>
</dbReference>
<dbReference type="STRING" id="77020.A0A0N0RSE8"/>
<protein>
    <recommendedName>
        <fullName evidence="8">3-hydroxyanthranilate 3,4-dioxygenase</fullName>
        <ecNumber evidence="8">1.13.11.6</ecNumber>
    </recommendedName>
    <alternativeName>
        <fullName evidence="8">3-hydroxyanthranilate oxygenase</fullName>
        <shortName evidence="8">3-HAO</shortName>
    </alternativeName>
    <alternativeName>
        <fullName evidence="8">3-hydroxyanthranilic acid dioxygenase</fullName>
        <shortName evidence="8">HAD</shortName>
    </alternativeName>
    <alternativeName>
        <fullName evidence="8">Biosynthesis of nicotinic acid protein 1</fullName>
    </alternativeName>
</protein>
<dbReference type="InterPro" id="IPR014710">
    <property type="entry name" value="RmlC-like_jellyroll"/>
</dbReference>
<dbReference type="GO" id="GO:0005737">
    <property type="term" value="C:cytoplasm"/>
    <property type="evidence" value="ECO:0007669"/>
    <property type="project" value="UniProtKB-SubCell"/>
</dbReference>
<dbReference type="GO" id="GO:0008198">
    <property type="term" value="F:ferrous iron binding"/>
    <property type="evidence" value="ECO:0007669"/>
    <property type="project" value="UniProtKB-UniRule"/>
</dbReference>
<feature type="binding site" evidence="8">
    <location>
        <position position="118"/>
    </location>
    <ligand>
        <name>substrate</name>
    </ligand>
</feature>
<evidence type="ECO:0000256" key="5">
    <source>
        <dbReference type="ARBA" id="ARBA00022964"/>
    </source>
</evidence>
<sequence>MVPPPFNFQKWVEDNKELLKPPVGNKCLLRTDGYFIMVVGGPNERADFHYQPTEELFYQVKGTMYLRILEDGEFKCIEIKEGEIFMLPCTWIPLLMLTPAYTMHSPYRLPGTIGVVLERTRELPDKMFWYCPNLSAHDNKPFLLHEMQFQSKNIFEELPICLKTWEHTESLRVCKGCGYTAAPLESPCKVPTQQ</sequence>
<dbReference type="Proteomes" id="UP000037751">
    <property type="component" value="Unassembled WGS sequence"/>
</dbReference>
<dbReference type="EMBL" id="LGAV01000003">
    <property type="protein sequence ID" value="KOS15095.1"/>
    <property type="molecule type" value="Genomic_DNA"/>
</dbReference>
<keyword evidence="7 8" id="KW-0408">Iron</keyword>
<keyword evidence="10" id="KW-1185">Reference proteome</keyword>
<dbReference type="EC" id="1.13.11.6" evidence="8"/>
<dbReference type="GO" id="GO:0006569">
    <property type="term" value="P:L-tryptophan catabolic process"/>
    <property type="evidence" value="ECO:0007669"/>
    <property type="project" value="UniProtKB-UniRule"/>
</dbReference>
<evidence type="ECO:0000256" key="4">
    <source>
        <dbReference type="ARBA" id="ARBA00022723"/>
    </source>
</evidence>
<dbReference type="InterPro" id="IPR011051">
    <property type="entry name" value="RmlC_Cupin_sf"/>
</dbReference>
<comment type="caution">
    <text evidence="9">The sequence shown here is derived from an EMBL/GenBank/DDBJ whole genome shotgun (WGS) entry which is preliminary data.</text>
</comment>
<dbReference type="GO" id="GO:0043420">
    <property type="term" value="P:anthranilate metabolic process"/>
    <property type="evidence" value="ECO:0007669"/>
    <property type="project" value="UniProtKB-UniRule"/>
</dbReference>
<dbReference type="Gene3D" id="2.60.120.10">
    <property type="entry name" value="Jelly Rolls"/>
    <property type="match status" value="1"/>
</dbReference>
<dbReference type="InterPro" id="IPR010329">
    <property type="entry name" value="3hydroanth_dOase"/>
</dbReference>
<gene>
    <name evidence="8" type="primary">BNA1</name>
    <name evidence="9" type="ORF">Malapachy_1096</name>
</gene>
<evidence type="ECO:0000256" key="2">
    <source>
        <dbReference type="ARBA" id="ARBA00002752"/>
    </source>
</evidence>
<evidence type="ECO:0000256" key="7">
    <source>
        <dbReference type="ARBA" id="ARBA00023004"/>
    </source>
</evidence>
<comment type="caution">
    <text evidence="8">Lacks conserved residue(s) required for the propagation of feature annotation.</text>
</comment>
<feature type="binding site" evidence="8">
    <location>
        <position position="108"/>
    </location>
    <ligand>
        <name>substrate</name>
    </ligand>
</feature>
<dbReference type="NCBIfam" id="TIGR03037">
    <property type="entry name" value="anthran_nbaC"/>
    <property type="match status" value="1"/>
</dbReference>
<comment type="similarity">
    <text evidence="8">Belongs to the 3-HAO family.</text>
</comment>
<dbReference type="HAMAP" id="MF_00825">
    <property type="entry name" value="3_HAO"/>
    <property type="match status" value="1"/>
</dbReference>
<keyword evidence="3 8" id="KW-0662">Pyridine nucleotide biosynthesis</keyword>
<feature type="binding site" evidence="8">
    <location>
        <position position="55"/>
    </location>
    <ligand>
        <name>substrate</name>
    </ligand>
</feature>
<organism evidence="9 10">
    <name type="scientific">Malassezia pachydermatis</name>
    <dbReference type="NCBI Taxonomy" id="77020"/>
    <lineage>
        <taxon>Eukaryota</taxon>
        <taxon>Fungi</taxon>
        <taxon>Dikarya</taxon>
        <taxon>Basidiomycota</taxon>
        <taxon>Ustilaginomycotina</taxon>
        <taxon>Malasseziomycetes</taxon>
        <taxon>Malasseziales</taxon>
        <taxon>Malasseziaceae</taxon>
        <taxon>Malassezia</taxon>
    </lineage>
</organism>
<reference evidence="9 10" key="1">
    <citation type="submission" date="2015-07" db="EMBL/GenBank/DDBJ databases">
        <title>Draft Genome Sequence of Malassezia furfur CBS1878 and Malassezia pachydermatis CBS1879.</title>
        <authorList>
            <person name="Triana S."/>
            <person name="Ohm R."/>
            <person name="Gonzalez A."/>
            <person name="DeCock H."/>
            <person name="Restrepo S."/>
            <person name="Celis A."/>
        </authorList>
    </citation>
    <scope>NUCLEOTIDE SEQUENCE [LARGE SCALE GENOMIC DNA]</scope>
    <source>
        <strain evidence="9 10">CBS 1879</strain>
    </source>
</reference>
<evidence type="ECO:0000313" key="9">
    <source>
        <dbReference type="EMBL" id="KOS15095.1"/>
    </source>
</evidence>
<feature type="binding site" evidence="8">
    <location>
        <position position="104"/>
    </location>
    <ligand>
        <name>Fe cation</name>
        <dbReference type="ChEBI" id="CHEBI:24875"/>
        <note>catalytic</note>
    </ligand>
</feature>
<comment type="pathway">
    <text evidence="8">Cofactor biosynthesis; NAD(+) biosynthesis; quinolinate from L-kynurenine: step 3/3.</text>
</comment>
<feature type="binding site" evidence="8">
    <location>
        <position position="55"/>
    </location>
    <ligand>
        <name>Fe cation</name>
        <dbReference type="ChEBI" id="CHEBI:24875"/>
        <note>catalytic</note>
    </ligand>
</feature>
<dbReference type="GO" id="GO:0000334">
    <property type="term" value="F:3-hydroxyanthranilate 3,4-dioxygenase activity"/>
    <property type="evidence" value="ECO:0007669"/>
    <property type="project" value="UniProtKB-UniRule"/>
</dbReference>
<feature type="binding site" evidence="8">
    <location>
        <position position="45"/>
    </location>
    <ligand>
        <name>O2</name>
        <dbReference type="ChEBI" id="CHEBI:15379"/>
    </ligand>
</feature>
<keyword evidence="6 8" id="KW-0560">Oxidoreductase</keyword>
<evidence type="ECO:0000256" key="3">
    <source>
        <dbReference type="ARBA" id="ARBA00022642"/>
    </source>
</evidence>
<evidence type="ECO:0000313" key="10">
    <source>
        <dbReference type="Proteomes" id="UP000037751"/>
    </source>
</evidence>
<accession>A0A0N0RSE8</accession>
<evidence type="ECO:0000256" key="8">
    <source>
        <dbReference type="HAMAP-Rule" id="MF_03019"/>
    </source>
</evidence>
<name>A0A0N0RSE8_9BASI</name>
<dbReference type="AlphaFoldDB" id="A0A0N0RSE8"/>
<dbReference type="Pfam" id="PF06052">
    <property type="entry name" value="3-HAO"/>
    <property type="match status" value="1"/>
</dbReference>
<proteinExistence type="inferred from homology"/>
<dbReference type="PANTHER" id="PTHR15497">
    <property type="entry name" value="3-HYDROXYANTHRANILATE 3,4-DIOXYGENASE"/>
    <property type="match status" value="1"/>
</dbReference>
<dbReference type="UniPathway" id="UPA00253">
    <property type="reaction ID" value="UER00330"/>
</dbReference>
<feature type="binding site" evidence="8">
    <location>
        <position position="49"/>
    </location>
    <ligand>
        <name>Fe cation</name>
        <dbReference type="ChEBI" id="CHEBI:24875"/>
        <note>catalytic</note>
    </ligand>
</feature>
<dbReference type="PANTHER" id="PTHR15497:SF1">
    <property type="entry name" value="3-HYDROXYANTHRANILATE 3,4-DIOXYGENASE"/>
    <property type="match status" value="1"/>
</dbReference>
<comment type="cofactor">
    <cofactor evidence="1 8">
        <name>Fe(2+)</name>
        <dbReference type="ChEBI" id="CHEBI:29033"/>
    </cofactor>
</comment>
<evidence type="ECO:0000256" key="6">
    <source>
        <dbReference type="ARBA" id="ARBA00023002"/>
    </source>
</evidence>
<comment type="catalytic activity">
    <reaction evidence="8">
        <text>3-hydroxyanthranilate + O2 = (2Z,4Z)-2-amino-3-carboxymuconate 6-semialdehyde</text>
        <dbReference type="Rhea" id="RHEA:17953"/>
        <dbReference type="ChEBI" id="CHEBI:15379"/>
        <dbReference type="ChEBI" id="CHEBI:36559"/>
        <dbReference type="ChEBI" id="CHEBI:77612"/>
        <dbReference type="EC" id="1.13.11.6"/>
    </reaction>
</comment>
<evidence type="ECO:0000256" key="1">
    <source>
        <dbReference type="ARBA" id="ARBA00001954"/>
    </source>
</evidence>
<keyword evidence="5 8" id="KW-0223">Dioxygenase</keyword>
<dbReference type="GO" id="GO:0034354">
    <property type="term" value="P:'de novo' NAD+ biosynthetic process from L-tryptophan"/>
    <property type="evidence" value="ECO:0007669"/>
    <property type="project" value="UniProtKB-UniRule"/>
</dbReference>
<keyword evidence="4 8" id="KW-0479">Metal-binding</keyword>
<dbReference type="GeneID" id="28727481"/>
<comment type="function">
    <text evidence="2 8">Catalyzes the oxidative ring opening of 3-hydroxyanthranilate to 2-amino-3-carboxymuconate semialdehyde, which spontaneously cyclizes to quinolinate.</text>
</comment>